<protein>
    <submittedName>
        <fullName evidence="1">KRAB-A domain-containing protein 2</fullName>
    </submittedName>
</protein>
<comment type="caution">
    <text evidence="1">The sequence shown here is derived from an EMBL/GenBank/DDBJ whole genome shotgun (WGS) entry which is preliminary data.</text>
</comment>
<name>A0AAE1LNU9_9NEOP</name>
<dbReference type="AlphaFoldDB" id="A0AAE1LNU9"/>
<organism evidence="1 2">
    <name type="scientific">Frankliniella fusca</name>
    <dbReference type="NCBI Taxonomy" id="407009"/>
    <lineage>
        <taxon>Eukaryota</taxon>
        <taxon>Metazoa</taxon>
        <taxon>Ecdysozoa</taxon>
        <taxon>Arthropoda</taxon>
        <taxon>Hexapoda</taxon>
        <taxon>Insecta</taxon>
        <taxon>Pterygota</taxon>
        <taxon>Neoptera</taxon>
        <taxon>Paraneoptera</taxon>
        <taxon>Thysanoptera</taxon>
        <taxon>Terebrantia</taxon>
        <taxon>Thripoidea</taxon>
        <taxon>Thripidae</taxon>
        <taxon>Frankliniella</taxon>
    </lineage>
</organism>
<reference evidence="1" key="1">
    <citation type="submission" date="2021-07" db="EMBL/GenBank/DDBJ databases">
        <authorList>
            <person name="Catto M.A."/>
            <person name="Jacobson A."/>
            <person name="Kennedy G."/>
            <person name="Labadie P."/>
            <person name="Hunt B.G."/>
            <person name="Srinivasan R."/>
        </authorList>
    </citation>
    <scope>NUCLEOTIDE SEQUENCE</scope>
    <source>
        <strain evidence="1">PL_HMW_Pooled</strain>
        <tissue evidence="1">Head</tissue>
    </source>
</reference>
<reference evidence="1" key="2">
    <citation type="journal article" date="2023" name="BMC Genomics">
        <title>Pest status, molecular evolution, and epigenetic factors derived from the genome assembly of Frankliniella fusca, a thysanopteran phytovirus vector.</title>
        <authorList>
            <person name="Catto M.A."/>
            <person name="Labadie P.E."/>
            <person name="Jacobson A.L."/>
            <person name="Kennedy G.G."/>
            <person name="Srinivasan R."/>
            <person name="Hunt B.G."/>
        </authorList>
    </citation>
    <scope>NUCLEOTIDE SEQUENCE</scope>
    <source>
        <strain evidence="1">PL_HMW_Pooled</strain>
    </source>
</reference>
<evidence type="ECO:0000313" key="2">
    <source>
        <dbReference type="Proteomes" id="UP001219518"/>
    </source>
</evidence>
<dbReference type="EMBL" id="JAHWGI010001267">
    <property type="protein sequence ID" value="KAK3926553.1"/>
    <property type="molecule type" value="Genomic_DNA"/>
</dbReference>
<accession>A0AAE1LNU9</accession>
<proteinExistence type="predicted"/>
<sequence length="68" mass="7839">MTCMKYTNVINVAITIKTFAQPAQKRNASRKGLIVKPMIFNKLDDRIQIDLVDRQSMADLGWEWILVS</sequence>
<dbReference type="Proteomes" id="UP001219518">
    <property type="component" value="Unassembled WGS sequence"/>
</dbReference>
<gene>
    <name evidence="1" type="ORF">KUF71_014889</name>
</gene>
<keyword evidence="2" id="KW-1185">Reference proteome</keyword>
<evidence type="ECO:0000313" key="1">
    <source>
        <dbReference type="EMBL" id="KAK3926553.1"/>
    </source>
</evidence>